<feature type="transmembrane region" description="Helical" evidence="1">
    <location>
        <begin position="110"/>
        <end position="127"/>
    </location>
</feature>
<keyword evidence="3" id="KW-1185">Reference proteome</keyword>
<proteinExistence type="predicted"/>
<protein>
    <submittedName>
        <fullName evidence="2">Uncharacterized protein</fullName>
    </submittedName>
</protein>
<dbReference type="Ensembl" id="ENSOABT00000023987.2">
    <property type="protein sequence ID" value="ENSOABP00000023297.2"/>
    <property type="gene ID" value="ENSOABG00000011198.2"/>
</dbReference>
<keyword evidence="1" id="KW-0812">Transmembrane</keyword>
<dbReference type="OMA" id="TQTTMGF"/>
<reference evidence="2" key="1">
    <citation type="submission" date="2025-08" db="UniProtKB">
        <authorList>
            <consortium name="Ensembl"/>
        </authorList>
    </citation>
    <scope>IDENTIFICATION</scope>
</reference>
<name>A0A668TB91_OREAU</name>
<keyword evidence="1" id="KW-0472">Membrane</keyword>
<evidence type="ECO:0000256" key="1">
    <source>
        <dbReference type="SAM" id="Phobius"/>
    </source>
</evidence>
<accession>A0A668TB91</accession>
<dbReference type="AlphaFoldDB" id="A0A668TB91"/>
<organism evidence="2 3">
    <name type="scientific">Oreochromis aureus</name>
    <name type="common">Israeli tilapia</name>
    <name type="synonym">Chromis aureus</name>
    <dbReference type="NCBI Taxonomy" id="47969"/>
    <lineage>
        <taxon>Eukaryota</taxon>
        <taxon>Metazoa</taxon>
        <taxon>Chordata</taxon>
        <taxon>Craniata</taxon>
        <taxon>Vertebrata</taxon>
        <taxon>Euteleostomi</taxon>
        <taxon>Actinopterygii</taxon>
        <taxon>Neopterygii</taxon>
        <taxon>Teleostei</taxon>
        <taxon>Neoteleostei</taxon>
        <taxon>Acanthomorphata</taxon>
        <taxon>Ovalentaria</taxon>
        <taxon>Cichlomorphae</taxon>
        <taxon>Cichliformes</taxon>
        <taxon>Cichlidae</taxon>
        <taxon>African cichlids</taxon>
        <taxon>Pseudocrenilabrinae</taxon>
        <taxon>Oreochromini</taxon>
        <taxon>Oreochromis</taxon>
    </lineage>
</organism>
<dbReference type="Proteomes" id="UP000472276">
    <property type="component" value="Unassembled WGS sequence"/>
</dbReference>
<keyword evidence="1" id="KW-1133">Transmembrane helix</keyword>
<reference evidence="2" key="2">
    <citation type="submission" date="2025-09" db="UniProtKB">
        <authorList>
            <consortium name="Ensembl"/>
        </authorList>
    </citation>
    <scope>IDENTIFICATION</scope>
</reference>
<feature type="transmembrane region" description="Helical" evidence="1">
    <location>
        <begin position="267"/>
        <end position="289"/>
    </location>
</feature>
<gene>
    <name evidence="2" type="primary">PARVG</name>
</gene>
<evidence type="ECO:0000313" key="2">
    <source>
        <dbReference type="Ensembl" id="ENSOABP00000023297.2"/>
    </source>
</evidence>
<sequence>MPGTDTGHLTQTTMGFARQLLCVPTYLTLVSVTLSDTNDVNHFVLCENVVDNHRLLQLLTGPVHLIRDGASVHLHLHEMSLLLPQGQEQTNLCVANDTDDLAVFLHGSKVFLQLLLALLILPFLAVFSESLLLGLVPEILVEATLALVTHVLGKDCLEGAQTTGCVDVTHNTNHNHGRSLHNGHGLNHFLLVHLSRSVHLPDDVSHAGLVAQEGSQVNGLAGVILGEALDLTAVTTAPLAGQKAQGSVSRSRKLTVGLPRIKQKKKLILCIQVVSVIYTVPSTFKLTFLPKPAWTHLPR</sequence>
<evidence type="ECO:0000313" key="3">
    <source>
        <dbReference type="Proteomes" id="UP000472276"/>
    </source>
</evidence>